<sequence length="77" mass="8497">MDSDHAPGWRAYAWGAIAVVACPCHIPLLIAVLAGTTTGAILAEHWEITAFILSILFLLALSRKVRVFQHRSWLSQN</sequence>
<keyword evidence="3" id="KW-1185">Reference proteome</keyword>
<feature type="transmembrane region" description="Helical" evidence="1">
    <location>
        <begin position="12"/>
        <end position="34"/>
    </location>
</feature>
<proteinExistence type="predicted"/>
<evidence type="ECO:0000313" key="3">
    <source>
        <dbReference type="Proteomes" id="UP001596506"/>
    </source>
</evidence>
<reference evidence="3" key="1">
    <citation type="journal article" date="2019" name="Int. J. Syst. Evol. Microbiol.">
        <title>The Global Catalogue of Microorganisms (GCM) 10K type strain sequencing project: providing services to taxonomists for standard genome sequencing and annotation.</title>
        <authorList>
            <consortium name="The Broad Institute Genomics Platform"/>
            <consortium name="The Broad Institute Genome Sequencing Center for Infectious Disease"/>
            <person name="Wu L."/>
            <person name="Ma J."/>
        </authorList>
    </citation>
    <scope>NUCLEOTIDE SEQUENCE [LARGE SCALE GENOMIC DNA]</scope>
    <source>
        <strain evidence="3">CCUG 60559</strain>
    </source>
</reference>
<keyword evidence="1" id="KW-0812">Transmembrane</keyword>
<evidence type="ECO:0000256" key="1">
    <source>
        <dbReference type="SAM" id="Phobius"/>
    </source>
</evidence>
<gene>
    <name evidence="2" type="primary">merE</name>
    <name evidence="2" type="ORF">ACFQQA_18585</name>
</gene>
<dbReference type="Pfam" id="PF05052">
    <property type="entry name" value="MerE"/>
    <property type="match status" value="1"/>
</dbReference>
<organism evidence="2 3">
    <name type="scientific">Marinobacter aromaticivorans</name>
    <dbReference type="NCBI Taxonomy" id="1494078"/>
    <lineage>
        <taxon>Bacteria</taxon>
        <taxon>Pseudomonadati</taxon>
        <taxon>Pseudomonadota</taxon>
        <taxon>Gammaproteobacteria</taxon>
        <taxon>Pseudomonadales</taxon>
        <taxon>Marinobacteraceae</taxon>
        <taxon>Marinobacter</taxon>
    </lineage>
</organism>
<name>A0ABW2J043_9GAMM</name>
<dbReference type="NCBIfam" id="NF010310">
    <property type="entry name" value="PRK13747.1"/>
    <property type="match status" value="1"/>
</dbReference>
<dbReference type="Proteomes" id="UP001596506">
    <property type="component" value="Unassembled WGS sequence"/>
</dbReference>
<evidence type="ECO:0000313" key="2">
    <source>
        <dbReference type="EMBL" id="MFC7296722.1"/>
    </source>
</evidence>
<feature type="transmembrane region" description="Helical" evidence="1">
    <location>
        <begin position="40"/>
        <end position="61"/>
    </location>
</feature>
<dbReference type="InterPro" id="IPR007746">
    <property type="entry name" value="MerE"/>
</dbReference>
<keyword evidence="1" id="KW-1133">Transmembrane helix</keyword>
<comment type="caution">
    <text evidence="2">The sequence shown here is derived from an EMBL/GenBank/DDBJ whole genome shotgun (WGS) entry which is preliminary data.</text>
</comment>
<accession>A0ABW2J043</accession>
<protein>
    <submittedName>
        <fullName evidence="2">Broad-spectrum mercury transporter MerE</fullName>
    </submittedName>
</protein>
<dbReference type="EMBL" id="JBHTBD010000018">
    <property type="protein sequence ID" value="MFC7296722.1"/>
    <property type="molecule type" value="Genomic_DNA"/>
</dbReference>
<keyword evidence="1" id="KW-0472">Membrane</keyword>
<dbReference type="RefSeq" id="WP_100690168.1">
    <property type="nucleotide sequence ID" value="NZ_JBHTBD010000018.1"/>
</dbReference>